<dbReference type="Pfam" id="PF02082">
    <property type="entry name" value="Rrf2"/>
    <property type="match status" value="1"/>
</dbReference>
<dbReference type="InterPro" id="IPR000944">
    <property type="entry name" value="Tscrpt_reg_Rrf2"/>
</dbReference>
<evidence type="ECO:0000256" key="1">
    <source>
        <dbReference type="ARBA" id="ARBA00023125"/>
    </source>
</evidence>
<dbReference type="PROSITE" id="PS51197">
    <property type="entry name" value="HTH_RRF2_2"/>
    <property type="match status" value="1"/>
</dbReference>
<dbReference type="SUPFAM" id="SSF46785">
    <property type="entry name" value="Winged helix' DNA-binding domain"/>
    <property type="match status" value="1"/>
</dbReference>
<dbReference type="GO" id="GO:0003700">
    <property type="term" value="F:DNA-binding transcription factor activity"/>
    <property type="evidence" value="ECO:0007669"/>
    <property type="project" value="TreeGrafter"/>
</dbReference>
<dbReference type="eggNOG" id="COG1959">
    <property type="taxonomic scope" value="Bacteria"/>
</dbReference>
<dbReference type="Proteomes" id="UP000035034">
    <property type="component" value="Unassembled WGS sequence"/>
</dbReference>
<protein>
    <submittedName>
        <fullName evidence="3">Putative Rrf2 family DNA-binding protein</fullName>
    </submittedName>
</protein>
<dbReference type="NCBIfam" id="TIGR00738">
    <property type="entry name" value="rrf2_super"/>
    <property type="match status" value="1"/>
</dbReference>
<comment type="caution">
    <text evidence="3">The sequence shown here is derived from an EMBL/GenBank/DDBJ whole genome shotgun (WGS) entry which is preliminary data.</text>
</comment>
<keyword evidence="1 3" id="KW-0238">DNA-binding</keyword>
<dbReference type="GO" id="GO:0003677">
    <property type="term" value="F:DNA binding"/>
    <property type="evidence" value="ECO:0007669"/>
    <property type="project" value="UniProtKB-KW"/>
</dbReference>
<name>H0R4L6_9ACTN</name>
<dbReference type="STRING" id="1077974.GOEFS_105_00280"/>
<dbReference type="PANTHER" id="PTHR33221:SF4">
    <property type="entry name" value="HTH-TYPE TRANSCRIPTIONAL REPRESSOR NSRR"/>
    <property type="match status" value="1"/>
</dbReference>
<evidence type="ECO:0000313" key="3">
    <source>
        <dbReference type="EMBL" id="GAB20017.1"/>
    </source>
</evidence>
<gene>
    <name evidence="3" type="ORF">GOEFS_105_00280</name>
</gene>
<dbReference type="PANTHER" id="PTHR33221">
    <property type="entry name" value="WINGED HELIX-TURN-HELIX TRANSCRIPTIONAL REGULATOR, RRF2 FAMILY"/>
    <property type="match status" value="1"/>
</dbReference>
<evidence type="ECO:0000256" key="2">
    <source>
        <dbReference type="ARBA" id="ARBA00034078"/>
    </source>
</evidence>
<evidence type="ECO:0000313" key="4">
    <source>
        <dbReference type="Proteomes" id="UP000035034"/>
    </source>
</evidence>
<dbReference type="OrthoDB" id="9795923at2"/>
<reference evidence="3 4" key="1">
    <citation type="submission" date="2011-12" db="EMBL/GenBank/DDBJ databases">
        <title>Whole genome shotgun sequence of Gordonia effusa NBRC 100432.</title>
        <authorList>
            <person name="Yoshida I."/>
            <person name="Takarada H."/>
            <person name="Hosoyama A."/>
            <person name="Tsuchikane K."/>
            <person name="Katsumata H."/>
            <person name="Yamazaki S."/>
            <person name="Fujita N."/>
        </authorList>
    </citation>
    <scope>NUCLEOTIDE SEQUENCE [LARGE SCALE GENOMIC DNA]</scope>
    <source>
        <strain evidence="3 4">NBRC 100432</strain>
    </source>
</reference>
<dbReference type="GO" id="GO:0005829">
    <property type="term" value="C:cytosol"/>
    <property type="evidence" value="ECO:0007669"/>
    <property type="project" value="TreeGrafter"/>
</dbReference>
<dbReference type="InterPro" id="IPR036388">
    <property type="entry name" value="WH-like_DNA-bd_sf"/>
</dbReference>
<organism evidence="3 4">
    <name type="scientific">Gordonia effusa NBRC 100432</name>
    <dbReference type="NCBI Taxonomy" id="1077974"/>
    <lineage>
        <taxon>Bacteria</taxon>
        <taxon>Bacillati</taxon>
        <taxon>Actinomycetota</taxon>
        <taxon>Actinomycetes</taxon>
        <taxon>Mycobacteriales</taxon>
        <taxon>Gordoniaceae</taxon>
        <taxon>Gordonia</taxon>
    </lineage>
</organism>
<keyword evidence="4" id="KW-1185">Reference proteome</keyword>
<accession>H0R4L6</accession>
<dbReference type="AlphaFoldDB" id="H0R4L6"/>
<dbReference type="RefSeq" id="WP_007319352.1">
    <property type="nucleotide sequence ID" value="NZ_BAEH01000105.1"/>
</dbReference>
<dbReference type="Gene3D" id="1.10.10.10">
    <property type="entry name" value="Winged helix-like DNA-binding domain superfamily/Winged helix DNA-binding domain"/>
    <property type="match status" value="1"/>
</dbReference>
<proteinExistence type="predicted"/>
<dbReference type="InterPro" id="IPR036390">
    <property type="entry name" value="WH_DNA-bd_sf"/>
</dbReference>
<dbReference type="EMBL" id="BAEH01000105">
    <property type="protein sequence ID" value="GAB20017.1"/>
    <property type="molecule type" value="Genomic_DNA"/>
</dbReference>
<comment type="cofactor">
    <cofactor evidence="2">
        <name>[2Fe-2S] cluster</name>
        <dbReference type="ChEBI" id="CHEBI:190135"/>
    </cofactor>
</comment>
<sequence length="144" mass="15297">MQLSRFSDLGLRAMMLLAAADDGRSTTKAIAAAAQASEHHIAKAITRLSALGCVSSLRGRGGGLRITDTGRAMRVGELIRLLEHDRPVVECGGDKPCPLVPACRLRRALADAQSSFYRELDRYTVADLAGPTLLPLTGLRTAVG</sequence>